<dbReference type="InterPro" id="IPR000291">
    <property type="entry name" value="D-Ala_lig_Van_CS"/>
</dbReference>
<keyword evidence="7 15" id="KW-0963">Cytoplasm</keyword>
<proteinExistence type="inferred from homology"/>
<evidence type="ECO:0000256" key="5">
    <source>
        <dbReference type="ARBA" id="ARBA00010871"/>
    </source>
</evidence>
<dbReference type="InterPro" id="IPR005905">
    <property type="entry name" value="D_ala_D_ala"/>
</dbReference>
<evidence type="ECO:0000259" key="17">
    <source>
        <dbReference type="PROSITE" id="PS50975"/>
    </source>
</evidence>
<dbReference type="Pfam" id="PF01820">
    <property type="entry name" value="Dala_Dala_lig_N"/>
    <property type="match status" value="1"/>
</dbReference>
<dbReference type="SUPFAM" id="SSF52440">
    <property type="entry name" value="PreATP-grasp domain"/>
    <property type="match status" value="1"/>
</dbReference>
<dbReference type="InterPro" id="IPR013815">
    <property type="entry name" value="ATP_grasp_subdomain_1"/>
</dbReference>
<dbReference type="RefSeq" id="WP_239797966.1">
    <property type="nucleotide sequence ID" value="NZ_OU912926.1"/>
</dbReference>
<evidence type="ECO:0000256" key="6">
    <source>
        <dbReference type="ARBA" id="ARBA00012216"/>
    </source>
</evidence>
<dbReference type="PROSITE" id="PS00843">
    <property type="entry name" value="DALA_DALA_LIGASE_1"/>
    <property type="match status" value="1"/>
</dbReference>
<comment type="subcellular location">
    <subcellularLocation>
        <location evidence="4 15">Cytoplasm</location>
    </subcellularLocation>
</comment>
<evidence type="ECO:0000256" key="13">
    <source>
        <dbReference type="ARBA" id="ARBA00023316"/>
    </source>
</evidence>
<dbReference type="InterPro" id="IPR011127">
    <property type="entry name" value="Dala_Dala_lig_N"/>
</dbReference>
<evidence type="ECO:0000256" key="10">
    <source>
        <dbReference type="ARBA" id="ARBA00022840"/>
    </source>
</evidence>
<dbReference type="Gene3D" id="3.40.50.20">
    <property type="match status" value="1"/>
</dbReference>
<dbReference type="Proteomes" id="UP000839052">
    <property type="component" value="Chromosome"/>
</dbReference>
<comment type="catalytic activity">
    <reaction evidence="14 15">
        <text>2 D-alanine + ATP = D-alanyl-D-alanine + ADP + phosphate + H(+)</text>
        <dbReference type="Rhea" id="RHEA:11224"/>
        <dbReference type="ChEBI" id="CHEBI:15378"/>
        <dbReference type="ChEBI" id="CHEBI:30616"/>
        <dbReference type="ChEBI" id="CHEBI:43474"/>
        <dbReference type="ChEBI" id="CHEBI:57416"/>
        <dbReference type="ChEBI" id="CHEBI:57822"/>
        <dbReference type="ChEBI" id="CHEBI:456216"/>
        <dbReference type="EC" id="6.3.2.4"/>
    </reaction>
</comment>
<evidence type="ECO:0000256" key="16">
    <source>
        <dbReference type="PROSITE-ProRule" id="PRU00409"/>
    </source>
</evidence>
<dbReference type="Gene3D" id="3.30.470.20">
    <property type="entry name" value="ATP-grasp fold, B domain"/>
    <property type="match status" value="1"/>
</dbReference>
<dbReference type="NCBIfam" id="TIGR01205">
    <property type="entry name" value="D_ala_D_alaTIGR"/>
    <property type="match status" value="1"/>
</dbReference>
<feature type="domain" description="ATP-grasp" evidence="17">
    <location>
        <begin position="115"/>
        <end position="310"/>
    </location>
</feature>
<dbReference type="EC" id="6.3.2.4" evidence="6 15"/>
<keyword evidence="19" id="KW-1185">Reference proteome</keyword>
<protein>
    <recommendedName>
        <fullName evidence="6 15">D-alanine--D-alanine ligase</fullName>
        <ecNumber evidence="6 15">6.3.2.4</ecNumber>
    </recommendedName>
    <alternativeName>
        <fullName evidence="15">D-Ala-D-Ala ligase</fullName>
    </alternativeName>
    <alternativeName>
        <fullName evidence="15">D-alanylalanine synthetase</fullName>
    </alternativeName>
</protein>
<comment type="cofactor">
    <cofactor evidence="2">
        <name>Mg(2+)</name>
        <dbReference type="ChEBI" id="CHEBI:18420"/>
    </cofactor>
</comment>
<evidence type="ECO:0000256" key="12">
    <source>
        <dbReference type="ARBA" id="ARBA00022984"/>
    </source>
</evidence>
<dbReference type="NCBIfam" id="NF002378">
    <property type="entry name" value="PRK01372.1"/>
    <property type="match status" value="1"/>
</dbReference>
<reference evidence="18 19" key="1">
    <citation type="submission" date="2021-10" db="EMBL/GenBank/DDBJ databases">
        <authorList>
            <person name="Koch H."/>
        </authorList>
    </citation>
    <scope>NUCLEOTIDE SEQUENCE [LARGE SCALE GENOMIC DNA]</scope>
    <source>
        <strain evidence="18">6680</strain>
    </source>
</reference>
<comment type="cofactor">
    <cofactor evidence="1">
        <name>Mn(2+)</name>
        <dbReference type="ChEBI" id="CHEBI:29035"/>
    </cofactor>
</comment>
<organism evidence="18 19">
    <name type="scientific">Candidatus Nitrotoga arctica</name>
    <dbReference type="NCBI Taxonomy" id="453162"/>
    <lineage>
        <taxon>Bacteria</taxon>
        <taxon>Pseudomonadati</taxon>
        <taxon>Pseudomonadota</taxon>
        <taxon>Betaproteobacteria</taxon>
        <taxon>Nitrosomonadales</taxon>
        <taxon>Gallionellaceae</taxon>
        <taxon>Candidatus Nitrotoga</taxon>
    </lineage>
</organism>
<keyword evidence="10 16" id="KW-0067">ATP-binding</keyword>
<evidence type="ECO:0000256" key="14">
    <source>
        <dbReference type="ARBA" id="ARBA00047614"/>
    </source>
</evidence>
<gene>
    <name evidence="18" type="primary">ddlB</name>
    <name evidence="15" type="synonym">ddl</name>
    <name evidence="18" type="ORF">NTG6680_3066</name>
</gene>
<name>A0ABM8Z2Z9_9PROT</name>
<keyword evidence="11 15" id="KW-0133">Cell shape</keyword>
<evidence type="ECO:0000256" key="4">
    <source>
        <dbReference type="ARBA" id="ARBA00004496"/>
    </source>
</evidence>
<evidence type="ECO:0000256" key="8">
    <source>
        <dbReference type="ARBA" id="ARBA00022598"/>
    </source>
</evidence>
<evidence type="ECO:0000313" key="19">
    <source>
        <dbReference type="Proteomes" id="UP000839052"/>
    </source>
</evidence>
<comment type="pathway">
    <text evidence="15">Cell wall biogenesis; peptidoglycan biosynthesis.</text>
</comment>
<dbReference type="PIRSF" id="PIRSF039102">
    <property type="entry name" value="Ddl/VanB"/>
    <property type="match status" value="1"/>
</dbReference>
<dbReference type="InterPro" id="IPR011095">
    <property type="entry name" value="Dala_Dala_lig_C"/>
</dbReference>
<evidence type="ECO:0000256" key="7">
    <source>
        <dbReference type="ARBA" id="ARBA00022490"/>
    </source>
</evidence>
<dbReference type="GO" id="GO:0008716">
    <property type="term" value="F:D-alanine-D-alanine ligase activity"/>
    <property type="evidence" value="ECO:0007669"/>
    <property type="project" value="UniProtKB-EC"/>
</dbReference>
<dbReference type="PROSITE" id="PS00844">
    <property type="entry name" value="DALA_DALA_LIGASE_2"/>
    <property type="match status" value="1"/>
</dbReference>
<dbReference type="InterPro" id="IPR011761">
    <property type="entry name" value="ATP-grasp"/>
</dbReference>
<evidence type="ECO:0000256" key="9">
    <source>
        <dbReference type="ARBA" id="ARBA00022741"/>
    </source>
</evidence>
<evidence type="ECO:0000256" key="2">
    <source>
        <dbReference type="ARBA" id="ARBA00001946"/>
    </source>
</evidence>
<dbReference type="EMBL" id="OU912926">
    <property type="protein sequence ID" value="CAG9934315.1"/>
    <property type="molecule type" value="Genomic_DNA"/>
</dbReference>
<keyword evidence="12 15" id="KW-0573">Peptidoglycan synthesis</keyword>
<dbReference type="PANTHER" id="PTHR23132:SF23">
    <property type="entry name" value="D-ALANINE--D-ALANINE LIGASE B"/>
    <property type="match status" value="1"/>
</dbReference>
<comment type="function">
    <text evidence="3 15">Cell wall formation.</text>
</comment>
<accession>A0ABM8Z2Z9</accession>
<dbReference type="PROSITE" id="PS50975">
    <property type="entry name" value="ATP_GRASP"/>
    <property type="match status" value="1"/>
</dbReference>
<dbReference type="InterPro" id="IPR016185">
    <property type="entry name" value="PreATP-grasp_dom_sf"/>
</dbReference>
<evidence type="ECO:0000256" key="11">
    <source>
        <dbReference type="ARBA" id="ARBA00022960"/>
    </source>
</evidence>
<dbReference type="SUPFAM" id="SSF56059">
    <property type="entry name" value="Glutathione synthetase ATP-binding domain-like"/>
    <property type="match status" value="1"/>
</dbReference>
<keyword evidence="9 16" id="KW-0547">Nucleotide-binding</keyword>
<dbReference type="Gene3D" id="3.30.1490.20">
    <property type="entry name" value="ATP-grasp fold, A domain"/>
    <property type="match status" value="1"/>
</dbReference>
<keyword evidence="13 15" id="KW-0961">Cell wall biogenesis/degradation</keyword>
<dbReference type="Pfam" id="PF07478">
    <property type="entry name" value="Dala_Dala_lig_C"/>
    <property type="match status" value="1"/>
</dbReference>
<evidence type="ECO:0000256" key="3">
    <source>
        <dbReference type="ARBA" id="ARBA00003921"/>
    </source>
</evidence>
<sequence length="315" mass="34041">MNNQYLFPHSLPPAQHGKVAVLCGGRSAEREISLKSGAAVLTALLKSGVNAQPFDPAEQDLHKLLEDGFQRAFIALHGRFGEDGTMQGALELMNIPYTGSGVLASALAMDKWRSKLVWQAARLPIPAYEMLDAASDLAAIVKRLGLPLFIKPANEGSSVGISKVKEASELQAAYAEAAKHDKLVIAEAFISGGEYTVAILGEQALPVIKIEPANEFYDYEAKYLRNDTRYLCPSGLSQENEAEMQRLALQSFALIGGAGWGRVDFLTDETGQPFLLEINTVPGMTDHSLVPMAARQAGMSFEQLVLTILDLTHVG</sequence>
<dbReference type="PANTHER" id="PTHR23132">
    <property type="entry name" value="D-ALANINE--D-ALANINE LIGASE"/>
    <property type="match status" value="1"/>
</dbReference>
<evidence type="ECO:0000256" key="15">
    <source>
        <dbReference type="HAMAP-Rule" id="MF_00047"/>
    </source>
</evidence>
<evidence type="ECO:0000313" key="18">
    <source>
        <dbReference type="EMBL" id="CAG9934315.1"/>
    </source>
</evidence>
<evidence type="ECO:0000256" key="1">
    <source>
        <dbReference type="ARBA" id="ARBA00001936"/>
    </source>
</evidence>
<comment type="similarity">
    <text evidence="5 15">Belongs to the D-alanine--D-alanine ligase family.</text>
</comment>
<dbReference type="HAMAP" id="MF_00047">
    <property type="entry name" value="Dala_Dala_lig"/>
    <property type="match status" value="1"/>
</dbReference>
<keyword evidence="8 15" id="KW-0436">Ligase</keyword>